<dbReference type="OrthoDB" id="2796951at2759"/>
<feature type="domain" description="Beta-glucuronidase C-terminal" evidence="2">
    <location>
        <begin position="419"/>
        <end position="524"/>
    </location>
</feature>
<evidence type="ECO:0000256" key="1">
    <source>
        <dbReference type="SAM" id="MobiDB-lite"/>
    </source>
</evidence>
<sequence length="593" mass="65078">MGKTLYSVLLGFYSSAPTASATNSVSLELARTPPSDISGYVNPSFAGFGIEPSNFFSFTGMEEPNELTFTLINNLINFTAKPPHIRVGGNTADYMVFDKAQLQWNWILNETPRGRGNFKANHMVIGPRFFEAANRFPHGTPVTLGLNLAYDEPDWEEAITTMAKQVIAGLTNVELVSLEIGNEPDLYLQNGFRTGEWGGRVYTEEWLQRAWVIWERVLKPNNIPMNIFEVANTASTIGTDFQVKDLMSFGIDKQPAGSNASYIASWNQHDYFYFFGVSTYPLTLEHLMKLATTETQFLAWTEQIEQSRATDHPYALREMGMVGPIGMAGVTDVFGAALWTLNFLLYAASLGITSVQFHMTDNSNASAWQPITMYDREPFVRPLYYGIAAFDQTIGPTCTAQVSRLKTSYPSEYDEFLRAYAIYQSGHLTSVAVINGKMANISELDKASVEISITIPLSLSGTELHLSYLTSDGADATNGTTWNDISFEQSGDGTPTRVSDVSTIVKVGNDGSIRFLVRDSQAVVANLGKRVGEGLKQDPAACAAKKTSPAIEIRPPKPNKGSDSREDAESSATVPGSSIGGILFERPTFAIIE</sequence>
<keyword evidence="4" id="KW-1185">Reference proteome</keyword>
<dbReference type="PANTHER" id="PTHR36183">
    <property type="entry name" value="BETA-GLUCURONIDASE"/>
    <property type="match status" value="1"/>
</dbReference>
<dbReference type="EMBL" id="QJNU01000025">
    <property type="protein sequence ID" value="RYP10000.1"/>
    <property type="molecule type" value="Genomic_DNA"/>
</dbReference>
<dbReference type="Pfam" id="PF16862">
    <property type="entry name" value="Glyco_hydro_79C"/>
    <property type="match status" value="1"/>
</dbReference>
<dbReference type="Proteomes" id="UP000293360">
    <property type="component" value="Unassembled WGS sequence"/>
</dbReference>
<evidence type="ECO:0000313" key="3">
    <source>
        <dbReference type="EMBL" id="RYP10000.1"/>
    </source>
</evidence>
<dbReference type="InterPro" id="IPR052974">
    <property type="entry name" value="GH79_Enzymes"/>
</dbReference>
<name>A0A4Q4TWK1_9PEZI</name>
<dbReference type="InterPro" id="IPR013780">
    <property type="entry name" value="Glyco_hydro_b"/>
</dbReference>
<protein>
    <recommendedName>
        <fullName evidence="2">Beta-glucuronidase C-terminal domain-containing protein</fullName>
    </recommendedName>
</protein>
<reference evidence="3 4" key="1">
    <citation type="submission" date="2018-06" db="EMBL/GenBank/DDBJ databases">
        <title>Complete Genomes of Monosporascus.</title>
        <authorList>
            <person name="Robinson A.J."/>
            <person name="Natvig D.O."/>
        </authorList>
    </citation>
    <scope>NUCLEOTIDE SEQUENCE [LARGE SCALE GENOMIC DNA]</scope>
    <source>
        <strain evidence="3 4">CBS 110550</strain>
    </source>
</reference>
<feature type="region of interest" description="Disordered" evidence="1">
    <location>
        <begin position="540"/>
        <end position="580"/>
    </location>
</feature>
<proteinExistence type="predicted"/>
<accession>A0A4Q4TWK1</accession>
<dbReference type="Gene3D" id="3.20.20.80">
    <property type="entry name" value="Glycosidases"/>
    <property type="match status" value="1"/>
</dbReference>
<dbReference type="InterPro" id="IPR017853">
    <property type="entry name" value="GH"/>
</dbReference>
<dbReference type="SUPFAM" id="SSF51445">
    <property type="entry name" value="(Trans)glycosidases"/>
    <property type="match status" value="1"/>
</dbReference>
<organism evidence="3 4">
    <name type="scientific">Monosporascus ibericus</name>
    <dbReference type="NCBI Taxonomy" id="155417"/>
    <lineage>
        <taxon>Eukaryota</taxon>
        <taxon>Fungi</taxon>
        <taxon>Dikarya</taxon>
        <taxon>Ascomycota</taxon>
        <taxon>Pezizomycotina</taxon>
        <taxon>Sordariomycetes</taxon>
        <taxon>Xylariomycetidae</taxon>
        <taxon>Xylariales</taxon>
        <taxon>Xylariales incertae sedis</taxon>
        <taxon>Monosporascus</taxon>
    </lineage>
</organism>
<evidence type="ECO:0000313" key="4">
    <source>
        <dbReference type="Proteomes" id="UP000293360"/>
    </source>
</evidence>
<evidence type="ECO:0000259" key="2">
    <source>
        <dbReference type="Pfam" id="PF16862"/>
    </source>
</evidence>
<gene>
    <name evidence="3" type="ORF">DL764_000929</name>
</gene>
<dbReference type="InterPro" id="IPR031728">
    <property type="entry name" value="GlcAase_C"/>
</dbReference>
<dbReference type="PANTHER" id="PTHR36183:SF2">
    <property type="entry name" value="BETA-GLUCURONIDASE C-TERMINAL DOMAIN-CONTAINING PROTEIN"/>
    <property type="match status" value="1"/>
</dbReference>
<comment type="caution">
    <text evidence="3">The sequence shown here is derived from an EMBL/GenBank/DDBJ whole genome shotgun (WGS) entry which is preliminary data.</text>
</comment>
<dbReference type="Gene3D" id="2.60.40.1180">
    <property type="entry name" value="Golgi alpha-mannosidase II"/>
    <property type="match status" value="1"/>
</dbReference>
<dbReference type="AlphaFoldDB" id="A0A4Q4TWK1"/>